<evidence type="ECO:0000313" key="4">
    <source>
        <dbReference type="Proteomes" id="UP000886824"/>
    </source>
</evidence>
<dbReference type="Gene3D" id="3.40.50.2000">
    <property type="entry name" value="Glycogen Phosphorylase B"/>
    <property type="match status" value="2"/>
</dbReference>
<dbReference type="Proteomes" id="UP000886824">
    <property type="component" value="Unassembled WGS sequence"/>
</dbReference>
<dbReference type="Pfam" id="PF00534">
    <property type="entry name" value="Glycos_transf_1"/>
    <property type="match status" value="1"/>
</dbReference>
<proteinExistence type="predicted"/>
<dbReference type="Pfam" id="PF13579">
    <property type="entry name" value="Glyco_trans_4_4"/>
    <property type="match status" value="1"/>
</dbReference>
<dbReference type="PANTHER" id="PTHR12526">
    <property type="entry name" value="GLYCOSYLTRANSFERASE"/>
    <property type="match status" value="1"/>
</dbReference>
<protein>
    <submittedName>
        <fullName evidence="3">Glycosyltransferase</fullName>
        <ecNumber evidence="3">2.4.-.-</ecNumber>
    </submittedName>
</protein>
<dbReference type="EC" id="2.4.-.-" evidence="3"/>
<dbReference type="AlphaFoldDB" id="A0A9D1Z5A3"/>
<dbReference type="EMBL" id="DXCX01000092">
    <property type="protein sequence ID" value="HIY74072.1"/>
    <property type="molecule type" value="Genomic_DNA"/>
</dbReference>
<dbReference type="PANTHER" id="PTHR12526:SF636">
    <property type="entry name" value="BLL3647 PROTEIN"/>
    <property type="match status" value="1"/>
</dbReference>
<organism evidence="3 4">
    <name type="scientific">Candidatus Intestinimonas merdavium</name>
    <dbReference type="NCBI Taxonomy" id="2838622"/>
    <lineage>
        <taxon>Bacteria</taxon>
        <taxon>Bacillati</taxon>
        <taxon>Bacillota</taxon>
        <taxon>Clostridia</taxon>
        <taxon>Eubacteriales</taxon>
        <taxon>Intestinimonas</taxon>
    </lineage>
</organism>
<keyword evidence="3" id="KW-0808">Transferase</keyword>
<feature type="domain" description="Glycosyl transferase family 1" evidence="1">
    <location>
        <begin position="194"/>
        <end position="352"/>
    </location>
</feature>
<evidence type="ECO:0000259" key="1">
    <source>
        <dbReference type="Pfam" id="PF00534"/>
    </source>
</evidence>
<dbReference type="GO" id="GO:0016757">
    <property type="term" value="F:glycosyltransferase activity"/>
    <property type="evidence" value="ECO:0007669"/>
    <property type="project" value="UniProtKB-KW"/>
</dbReference>
<gene>
    <name evidence="3" type="ORF">H9826_08895</name>
</gene>
<evidence type="ECO:0000259" key="2">
    <source>
        <dbReference type="Pfam" id="PF13579"/>
    </source>
</evidence>
<dbReference type="InterPro" id="IPR001296">
    <property type="entry name" value="Glyco_trans_1"/>
</dbReference>
<dbReference type="InterPro" id="IPR028098">
    <property type="entry name" value="Glyco_trans_4-like_N"/>
</dbReference>
<name>A0A9D1Z5A3_9FIRM</name>
<keyword evidence="3" id="KW-0328">Glycosyltransferase</keyword>
<reference evidence="3" key="1">
    <citation type="journal article" date="2021" name="PeerJ">
        <title>Extensive microbial diversity within the chicken gut microbiome revealed by metagenomics and culture.</title>
        <authorList>
            <person name="Gilroy R."/>
            <person name="Ravi A."/>
            <person name="Getino M."/>
            <person name="Pursley I."/>
            <person name="Horton D.L."/>
            <person name="Alikhan N.F."/>
            <person name="Baker D."/>
            <person name="Gharbi K."/>
            <person name="Hall N."/>
            <person name="Watson M."/>
            <person name="Adriaenssens E.M."/>
            <person name="Foster-Nyarko E."/>
            <person name="Jarju S."/>
            <person name="Secka A."/>
            <person name="Antonio M."/>
            <person name="Oren A."/>
            <person name="Chaudhuri R.R."/>
            <person name="La Ragione R."/>
            <person name="Hildebrand F."/>
            <person name="Pallen M.J."/>
        </authorList>
    </citation>
    <scope>NUCLEOTIDE SEQUENCE</scope>
    <source>
        <strain evidence="3">CHK33-7979</strain>
    </source>
</reference>
<feature type="domain" description="Glycosyltransferase subfamily 4-like N-terminal" evidence="2">
    <location>
        <begin position="32"/>
        <end position="165"/>
    </location>
</feature>
<dbReference type="SUPFAM" id="SSF53756">
    <property type="entry name" value="UDP-Glycosyltransferase/glycogen phosphorylase"/>
    <property type="match status" value="1"/>
</dbReference>
<accession>A0A9D1Z5A3</accession>
<comment type="caution">
    <text evidence="3">The sequence shown here is derived from an EMBL/GenBank/DDBJ whole genome shotgun (WGS) entry which is preliminary data.</text>
</comment>
<reference evidence="3" key="2">
    <citation type="submission" date="2021-04" db="EMBL/GenBank/DDBJ databases">
        <authorList>
            <person name="Gilroy R."/>
        </authorList>
    </citation>
    <scope>NUCLEOTIDE SEQUENCE</scope>
    <source>
        <strain evidence="3">CHK33-7979</strain>
    </source>
</reference>
<sequence>MERPQEVPDMRKVLYTASTYSHIRNFHRPYLNWFRGEGWEVHVGAGGEPAGVPEADSCFSLPFAKRMTAPSNFRCARLLGHRMEEEEYDLVVTHTALAAFFTRLPLLRRRERPRVVNMVHGYLFDEGTPFVKRNILLNAERLTAPCTDLLLTMNQSDQEIARRYRLGGRLANIPGVGVAYGRIDDVPPEAGAALRREWKIPPEAFLLIYPAEFSKRKNQALLLRGLAALPKQVWLLLPGEGACLEECRALARELGVADRVRFPGQVSNIPACLRAADCAVSASHSEGLPFNIMEAMRAGLPIVATDVKGHRDLLEGGAGLLYPDGDGAAFATAVNRLLADGAERERLGRAAYAASGRYALETVLPQVTAVLRNAMPELFLPDLLPAR</sequence>
<evidence type="ECO:0000313" key="3">
    <source>
        <dbReference type="EMBL" id="HIY74072.1"/>
    </source>
</evidence>